<dbReference type="InterPro" id="IPR027417">
    <property type="entry name" value="P-loop_NTPase"/>
</dbReference>
<dbReference type="EMBL" id="BMJH01000004">
    <property type="protein sequence ID" value="GGC75918.1"/>
    <property type="molecule type" value="Genomic_DNA"/>
</dbReference>
<evidence type="ECO:0000313" key="2">
    <source>
        <dbReference type="EMBL" id="GGC75918.1"/>
    </source>
</evidence>
<protein>
    <recommendedName>
        <fullName evidence="1">Rv3660c-like CheY-like N-terminal domain-containing protein</fullName>
    </recommendedName>
</protein>
<accession>A0A916UKT4</accession>
<sequence length="376" mass="40530">MWIRDAALLTQLRRIAAASRTRITEHCEETHTDARNDSELGMTTSHHSASIQELWRRAHTVVLDKFTAADCHKLAMPRRDNVIVVFSSARENAGRSTADVGQWRGFVELGIKGTFNLPEDERELMVALAQTNMQSARRHGAVIAVTSACGGAGATILSCALALAVPDRTLLVDLDQYGGGADVVLGAENISGLRWPEIGNLTSGVATEALWAALPTVGTVSLLAHEHRAGTSPRRHPGVDNLRALLDATRTAGHHVICDVPRTFDDTNAAVFEAADLTVLVIPTHLRACVAAQRTLAWLAPRSQQVGLVIRGPSPSGITAMDISRACGDVPTIATMRSERILDSRIDHAPFRLQRRSPLRDAATKILTACSAPRII</sequence>
<dbReference type="GO" id="GO:0005829">
    <property type="term" value="C:cytosol"/>
    <property type="evidence" value="ECO:0007669"/>
    <property type="project" value="TreeGrafter"/>
</dbReference>
<organism evidence="2 3">
    <name type="scientific">Hoyosella rhizosphaerae</name>
    <dbReference type="NCBI Taxonomy" id="1755582"/>
    <lineage>
        <taxon>Bacteria</taxon>
        <taxon>Bacillati</taxon>
        <taxon>Actinomycetota</taxon>
        <taxon>Actinomycetes</taxon>
        <taxon>Mycobacteriales</taxon>
        <taxon>Hoyosellaceae</taxon>
        <taxon>Hoyosella</taxon>
    </lineage>
</organism>
<dbReference type="InterPro" id="IPR050625">
    <property type="entry name" value="ParA/MinD_ATPase"/>
</dbReference>
<reference evidence="2" key="2">
    <citation type="submission" date="2020-09" db="EMBL/GenBank/DDBJ databases">
        <authorList>
            <person name="Sun Q."/>
            <person name="Zhou Y."/>
        </authorList>
    </citation>
    <scope>NUCLEOTIDE SEQUENCE</scope>
    <source>
        <strain evidence="2">CGMCC 1.15478</strain>
    </source>
</reference>
<dbReference type="InterPro" id="IPR022521">
    <property type="entry name" value="Rv3660c"/>
</dbReference>
<dbReference type="GO" id="GO:0005524">
    <property type="term" value="F:ATP binding"/>
    <property type="evidence" value="ECO:0007669"/>
    <property type="project" value="TreeGrafter"/>
</dbReference>
<dbReference type="PANTHER" id="PTHR43384:SF11">
    <property type="entry name" value="SEPTUM SITE DETERMINING PROTEIN"/>
    <property type="match status" value="1"/>
</dbReference>
<dbReference type="Proteomes" id="UP000641514">
    <property type="component" value="Unassembled WGS sequence"/>
</dbReference>
<feature type="domain" description="Rv3660c-like CheY-like N-terminal" evidence="1">
    <location>
        <begin position="46"/>
        <end position="135"/>
    </location>
</feature>
<dbReference type="SUPFAM" id="SSF52540">
    <property type="entry name" value="P-loop containing nucleoside triphosphate hydrolases"/>
    <property type="match status" value="1"/>
</dbReference>
<comment type="caution">
    <text evidence="2">The sequence shown here is derived from an EMBL/GenBank/DDBJ whole genome shotgun (WGS) entry which is preliminary data.</text>
</comment>
<reference evidence="2" key="1">
    <citation type="journal article" date="2014" name="Int. J. Syst. Evol. Microbiol.">
        <title>Complete genome sequence of Corynebacterium casei LMG S-19264T (=DSM 44701T), isolated from a smear-ripened cheese.</title>
        <authorList>
            <consortium name="US DOE Joint Genome Institute (JGI-PGF)"/>
            <person name="Walter F."/>
            <person name="Albersmeier A."/>
            <person name="Kalinowski J."/>
            <person name="Ruckert C."/>
        </authorList>
    </citation>
    <scope>NUCLEOTIDE SEQUENCE</scope>
    <source>
        <strain evidence="2">CGMCC 1.15478</strain>
    </source>
</reference>
<dbReference type="GO" id="GO:0051782">
    <property type="term" value="P:negative regulation of cell division"/>
    <property type="evidence" value="ECO:0007669"/>
    <property type="project" value="TreeGrafter"/>
</dbReference>
<evidence type="ECO:0000259" key="1">
    <source>
        <dbReference type="Pfam" id="PF26563"/>
    </source>
</evidence>
<proteinExistence type="predicted"/>
<name>A0A916UKT4_9ACTN</name>
<dbReference type="AlphaFoldDB" id="A0A916UKT4"/>
<dbReference type="GO" id="GO:0009898">
    <property type="term" value="C:cytoplasmic side of plasma membrane"/>
    <property type="evidence" value="ECO:0007669"/>
    <property type="project" value="TreeGrafter"/>
</dbReference>
<dbReference type="Gene3D" id="3.40.50.300">
    <property type="entry name" value="P-loop containing nucleotide triphosphate hydrolases"/>
    <property type="match status" value="1"/>
</dbReference>
<dbReference type="GO" id="GO:0016887">
    <property type="term" value="F:ATP hydrolysis activity"/>
    <property type="evidence" value="ECO:0007669"/>
    <property type="project" value="TreeGrafter"/>
</dbReference>
<dbReference type="PANTHER" id="PTHR43384">
    <property type="entry name" value="SEPTUM SITE-DETERMINING PROTEIN MIND HOMOLOG, CHLOROPLASTIC-RELATED"/>
    <property type="match status" value="1"/>
</dbReference>
<dbReference type="InterPro" id="IPR059050">
    <property type="entry name" value="Rv3660c_N"/>
</dbReference>
<gene>
    <name evidence="2" type="ORF">GCM10011410_31510</name>
</gene>
<keyword evidence="3" id="KW-1185">Reference proteome</keyword>
<evidence type="ECO:0000313" key="3">
    <source>
        <dbReference type="Proteomes" id="UP000641514"/>
    </source>
</evidence>
<dbReference type="NCBIfam" id="TIGR03815">
    <property type="entry name" value="CpaE_hom_Actino"/>
    <property type="match status" value="1"/>
</dbReference>
<dbReference type="Pfam" id="PF26563">
    <property type="entry name" value="Rv3660c_N"/>
    <property type="match status" value="1"/>
</dbReference>